<dbReference type="Pfam" id="PF01032">
    <property type="entry name" value="FecCD"/>
    <property type="match status" value="1"/>
</dbReference>
<feature type="transmembrane region" description="Helical" evidence="8">
    <location>
        <begin position="203"/>
        <end position="224"/>
    </location>
</feature>
<accession>A0A1F2WQH6</accession>
<feature type="transmembrane region" description="Helical" evidence="8">
    <location>
        <begin position="319"/>
        <end position="337"/>
    </location>
</feature>
<dbReference type="EMBL" id="MELK01000019">
    <property type="protein sequence ID" value="OFW59056.1"/>
    <property type="molecule type" value="Genomic_DNA"/>
</dbReference>
<keyword evidence="4" id="KW-1003">Cell membrane</keyword>
<keyword evidence="5 8" id="KW-0812">Transmembrane</keyword>
<proteinExistence type="inferred from homology"/>
<dbReference type="FunFam" id="1.10.3470.10:FF:000001">
    <property type="entry name" value="Vitamin B12 ABC transporter permease BtuC"/>
    <property type="match status" value="1"/>
</dbReference>
<evidence type="ECO:0000256" key="6">
    <source>
        <dbReference type="ARBA" id="ARBA00022989"/>
    </source>
</evidence>
<dbReference type="GO" id="GO:0005886">
    <property type="term" value="C:plasma membrane"/>
    <property type="evidence" value="ECO:0007669"/>
    <property type="project" value="UniProtKB-SubCell"/>
</dbReference>
<dbReference type="GO" id="GO:0033214">
    <property type="term" value="P:siderophore-iron import into cell"/>
    <property type="evidence" value="ECO:0007669"/>
    <property type="project" value="TreeGrafter"/>
</dbReference>
<feature type="transmembrane region" description="Helical" evidence="8">
    <location>
        <begin position="161"/>
        <end position="183"/>
    </location>
</feature>
<dbReference type="CDD" id="cd06550">
    <property type="entry name" value="TM_ABC_iron-siderophores_like"/>
    <property type="match status" value="1"/>
</dbReference>
<name>A0A1F2WQH6_9ACTN</name>
<dbReference type="AlphaFoldDB" id="A0A1F2WQH6"/>
<dbReference type="Proteomes" id="UP000177876">
    <property type="component" value="Unassembled WGS sequence"/>
</dbReference>
<evidence type="ECO:0000256" key="8">
    <source>
        <dbReference type="SAM" id="Phobius"/>
    </source>
</evidence>
<keyword evidence="6 8" id="KW-1133">Transmembrane helix</keyword>
<dbReference type="InterPro" id="IPR000522">
    <property type="entry name" value="ABC_transptr_permease_BtuC"/>
</dbReference>
<evidence type="ECO:0000256" key="7">
    <source>
        <dbReference type="ARBA" id="ARBA00023136"/>
    </source>
</evidence>
<evidence type="ECO:0000256" key="1">
    <source>
        <dbReference type="ARBA" id="ARBA00004651"/>
    </source>
</evidence>
<evidence type="ECO:0000313" key="10">
    <source>
        <dbReference type="Proteomes" id="UP000177876"/>
    </source>
</evidence>
<organism evidence="9 10">
    <name type="scientific">Candidatus Solincola sediminis</name>
    <dbReference type="NCBI Taxonomy" id="1797199"/>
    <lineage>
        <taxon>Bacteria</taxon>
        <taxon>Bacillati</taxon>
        <taxon>Actinomycetota</taxon>
        <taxon>Candidatus Geothermincolia</taxon>
        <taxon>Candidatus Geothermincolales</taxon>
        <taxon>Candidatus Geothermincolaceae</taxon>
        <taxon>Candidatus Solincola</taxon>
    </lineage>
</organism>
<comment type="caution">
    <text evidence="9">The sequence shown here is derived from an EMBL/GenBank/DDBJ whole genome shotgun (WGS) entry which is preliminary data.</text>
</comment>
<evidence type="ECO:0000313" key="9">
    <source>
        <dbReference type="EMBL" id="OFW59056.1"/>
    </source>
</evidence>
<dbReference type="STRING" id="1797197.A2Y75_00460"/>
<feature type="transmembrane region" description="Helical" evidence="8">
    <location>
        <begin position="292"/>
        <end position="312"/>
    </location>
</feature>
<dbReference type="GO" id="GO:0022857">
    <property type="term" value="F:transmembrane transporter activity"/>
    <property type="evidence" value="ECO:0007669"/>
    <property type="project" value="InterPro"/>
</dbReference>
<evidence type="ECO:0000256" key="2">
    <source>
        <dbReference type="ARBA" id="ARBA00007935"/>
    </source>
</evidence>
<reference evidence="9 10" key="1">
    <citation type="journal article" date="2016" name="Nat. Commun.">
        <title>Thousands of microbial genomes shed light on interconnected biogeochemical processes in an aquifer system.</title>
        <authorList>
            <person name="Anantharaman K."/>
            <person name="Brown C.T."/>
            <person name="Hug L.A."/>
            <person name="Sharon I."/>
            <person name="Castelle C.J."/>
            <person name="Probst A.J."/>
            <person name="Thomas B.C."/>
            <person name="Singh A."/>
            <person name="Wilkins M.J."/>
            <person name="Karaoz U."/>
            <person name="Brodie E.L."/>
            <person name="Williams K.H."/>
            <person name="Hubbard S.S."/>
            <person name="Banfield J.F."/>
        </authorList>
    </citation>
    <scope>NUCLEOTIDE SEQUENCE [LARGE SCALE GENOMIC DNA]</scope>
</reference>
<protein>
    <submittedName>
        <fullName evidence="9">Iron ABC transporter</fullName>
    </submittedName>
</protein>
<keyword evidence="3" id="KW-0813">Transport</keyword>
<evidence type="ECO:0000256" key="3">
    <source>
        <dbReference type="ARBA" id="ARBA00022448"/>
    </source>
</evidence>
<feature type="transmembrane region" description="Helical" evidence="8">
    <location>
        <begin position="105"/>
        <end position="125"/>
    </location>
</feature>
<dbReference type="InterPro" id="IPR037294">
    <property type="entry name" value="ABC_BtuC-like"/>
</dbReference>
<evidence type="ECO:0000256" key="5">
    <source>
        <dbReference type="ARBA" id="ARBA00022692"/>
    </source>
</evidence>
<gene>
    <name evidence="9" type="ORF">A2Y75_00460</name>
</gene>
<dbReference type="Gene3D" id="1.10.3470.10">
    <property type="entry name" value="ABC transporter involved in vitamin B12 uptake, BtuC"/>
    <property type="match status" value="1"/>
</dbReference>
<keyword evidence="7 8" id="KW-0472">Membrane</keyword>
<feature type="transmembrane region" description="Helical" evidence="8">
    <location>
        <begin position="249"/>
        <end position="272"/>
    </location>
</feature>
<comment type="subcellular location">
    <subcellularLocation>
        <location evidence="1">Cell membrane</location>
        <topology evidence="1">Multi-pass membrane protein</topology>
    </subcellularLocation>
</comment>
<feature type="transmembrane region" description="Helical" evidence="8">
    <location>
        <begin position="131"/>
        <end position="149"/>
    </location>
</feature>
<sequence>MVRRRKLLILGLLGLALLAALIIAVALGAVYIPVFTTAKIIASRLPLVGRLFHGTWEATQETVILSVRLPRVLVALLVGMALALAGTIFQGLFRNPMADPSFIGSAQGAALGATIAFFFGIEVGLGKLSTVPLFAFAGSLLAVAIVYLITRTGGRVSVASLLLVGIAFSSFLASIVSTLMVISKDRLHNIFFWLMGGVAGANWDMVLAVIPFILVGSIVAMFFARDLNLMMLGEERASQLGLEAERFKWIMLVIASLVVGAAVSVSGIIGFVGLMTPHIVRLLTGPDHRYLIPGSLLAGGLFLVLADTLARLVMAPNELPLGIVTAFFGAPFFIYLLKRRKNVLA</sequence>
<dbReference type="SUPFAM" id="SSF81345">
    <property type="entry name" value="ABC transporter involved in vitamin B12 uptake, BtuC"/>
    <property type="match status" value="1"/>
</dbReference>
<comment type="similarity">
    <text evidence="2">Belongs to the binding-protein-dependent transport system permease family. FecCD subfamily.</text>
</comment>
<evidence type="ECO:0000256" key="4">
    <source>
        <dbReference type="ARBA" id="ARBA00022475"/>
    </source>
</evidence>
<dbReference type="PANTHER" id="PTHR30472:SF25">
    <property type="entry name" value="ABC TRANSPORTER PERMEASE PROTEIN MJ0876-RELATED"/>
    <property type="match status" value="1"/>
</dbReference>
<dbReference type="PANTHER" id="PTHR30472">
    <property type="entry name" value="FERRIC ENTEROBACTIN TRANSPORT SYSTEM PERMEASE PROTEIN"/>
    <property type="match status" value="1"/>
</dbReference>
<feature type="transmembrane region" description="Helical" evidence="8">
    <location>
        <begin position="72"/>
        <end position="93"/>
    </location>
</feature>